<evidence type="ECO:0000256" key="2">
    <source>
        <dbReference type="ARBA" id="ARBA00023004"/>
    </source>
</evidence>
<keyword evidence="5" id="KW-1185">Reference proteome</keyword>
<dbReference type="Proteomes" id="UP000824469">
    <property type="component" value="Unassembled WGS sequence"/>
</dbReference>
<organism evidence="4 5">
    <name type="scientific">Taxus chinensis</name>
    <name type="common">Chinese yew</name>
    <name type="synonym">Taxus wallichiana var. chinensis</name>
    <dbReference type="NCBI Taxonomy" id="29808"/>
    <lineage>
        <taxon>Eukaryota</taxon>
        <taxon>Viridiplantae</taxon>
        <taxon>Streptophyta</taxon>
        <taxon>Embryophyta</taxon>
        <taxon>Tracheophyta</taxon>
        <taxon>Spermatophyta</taxon>
        <taxon>Pinopsida</taxon>
        <taxon>Pinidae</taxon>
        <taxon>Conifers II</taxon>
        <taxon>Cupressales</taxon>
        <taxon>Taxaceae</taxon>
        <taxon>Taxus</taxon>
    </lineage>
</organism>
<dbReference type="GO" id="GO:0046872">
    <property type="term" value="F:metal ion binding"/>
    <property type="evidence" value="ECO:0007669"/>
    <property type="project" value="UniProtKB-KW"/>
</dbReference>
<feature type="domain" description="Non-haem dioxygenase N-terminal" evidence="3">
    <location>
        <begin position="15"/>
        <end position="94"/>
    </location>
</feature>
<dbReference type="SUPFAM" id="SSF51197">
    <property type="entry name" value="Clavaminate synthase-like"/>
    <property type="match status" value="1"/>
</dbReference>
<evidence type="ECO:0000256" key="1">
    <source>
        <dbReference type="ARBA" id="ARBA00022723"/>
    </source>
</evidence>
<feature type="non-terminal residue" evidence="4">
    <location>
        <position position="1"/>
    </location>
</feature>
<proteinExistence type="predicted"/>
<dbReference type="Gene3D" id="2.60.120.330">
    <property type="entry name" value="B-lactam Antibiotic, Isopenicillin N Synthase, Chain"/>
    <property type="match status" value="1"/>
</dbReference>
<dbReference type="InterPro" id="IPR027443">
    <property type="entry name" value="IPNS-like_sf"/>
</dbReference>
<accession>A0AA38CA53</accession>
<sequence>NGFLGAEWIFLELSYIDLSQFSFDSEGLKNLQNHPGVATVREACKEFGCFGVLNTGIPDDVVQKLESVSHELCAMPSEMKDRAITSNPYDSYNSNSLQGKLLVPNYVGFGFRPRLL</sequence>
<dbReference type="EMBL" id="JAHRHJ020001344">
    <property type="protein sequence ID" value="KAH9293287.1"/>
    <property type="molecule type" value="Genomic_DNA"/>
</dbReference>
<keyword evidence="2" id="KW-0408">Iron</keyword>
<comment type="caution">
    <text evidence="4">The sequence shown here is derived from an EMBL/GenBank/DDBJ whole genome shotgun (WGS) entry which is preliminary data.</text>
</comment>
<protein>
    <recommendedName>
        <fullName evidence="3">Non-haem dioxygenase N-terminal domain-containing protein</fullName>
    </recommendedName>
</protein>
<dbReference type="AlphaFoldDB" id="A0AA38CA53"/>
<evidence type="ECO:0000313" key="4">
    <source>
        <dbReference type="EMBL" id="KAH9293287.1"/>
    </source>
</evidence>
<gene>
    <name evidence="4" type="ORF">KI387_041511</name>
</gene>
<name>A0AA38CA53_TAXCH</name>
<evidence type="ECO:0000313" key="5">
    <source>
        <dbReference type="Proteomes" id="UP000824469"/>
    </source>
</evidence>
<reference evidence="4 5" key="1">
    <citation type="journal article" date="2021" name="Nat. Plants">
        <title>The Taxus genome provides insights into paclitaxel biosynthesis.</title>
        <authorList>
            <person name="Xiong X."/>
            <person name="Gou J."/>
            <person name="Liao Q."/>
            <person name="Li Y."/>
            <person name="Zhou Q."/>
            <person name="Bi G."/>
            <person name="Li C."/>
            <person name="Du R."/>
            <person name="Wang X."/>
            <person name="Sun T."/>
            <person name="Guo L."/>
            <person name="Liang H."/>
            <person name="Lu P."/>
            <person name="Wu Y."/>
            <person name="Zhang Z."/>
            <person name="Ro D.K."/>
            <person name="Shang Y."/>
            <person name="Huang S."/>
            <person name="Yan J."/>
        </authorList>
    </citation>
    <scope>NUCLEOTIDE SEQUENCE [LARGE SCALE GENOMIC DNA]</scope>
    <source>
        <strain evidence="4">Ta-2019</strain>
    </source>
</reference>
<keyword evidence="1" id="KW-0479">Metal-binding</keyword>
<dbReference type="InterPro" id="IPR026992">
    <property type="entry name" value="DIOX_N"/>
</dbReference>
<evidence type="ECO:0000259" key="3">
    <source>
        <dbReference type="Pfam" id="PF14226"/>
    </source>
</evidence>
<dbReference type="Pfam" id="PF14226">
    <property type="entry name" value="DIOX_N"/>
    <property type="match status" value="1"/>
</dbReference>